<reference evidence="3 4" key="1">
    <citation type="submission" date="2019-01" db="EMBL/GenBank/DDBJ databases">
        <authorList>
            <person name="Sayadi A."/>
        </authorList>
    </citation>
    <scope>NUCLEOTIDE SEQUENCE [LARGE SCALE GENOMIC DNA]</scope>
</reference>
<organism evidence="3 4">
    <name type="scientific">Callosobruchus maculatus</name>
    <name type="common">Southern cowpea weevil</name>
    <name type="synonym">Pulse bruchid</name>
    <dbReference type="NCBI Taxonomy" id="64391"/>
    <lineage>
        <taxon>Eukaryota</taxon>
        <taxon>Metazoa</taxon>
        <taxon>Ecdysozoa</taxon>
        <taxon>Arthropoda</taxon>
        <taxon>Hexapoda</taxon>
        <taxon>Insecta</taxon>
        <taxon>Pterygota</taxon>
        <taxon>Neoptera</taxon>
        <taxon>Endopterygota</taxon>
        <taxon>Coleoptera</taxon>
        <taxon>Polyphaga</taxon>
        <taxon>Cucujiformia</taxon>
        <taxon>Chrysomeloidea</taxon>
        <taxon>Chrysomelidae</taxon>
        <taxon>Bruchinae</taxon>
        <taxon>Bruchini</taxon>
        <taxon>Callosobruchus</taxon>
    </lineage>
</organism>
<keyword evidence="1" id="KW-0472">Membrane</keyword>
<dbReference type="Gene3D" id="2.10.25.10">
    <property type="entry name" value="Laminin"/>
    <property type="match status" value="3"/>
</dbReference>
<keyword evidence="1" id="KW-0812">Transmembrane</keyword>
<dbReference type="SMART" id="SM00181">
    <property type="entry name" value="EGF"/>
    <property type="match status" value="4"/>
</dbReference>
<feature type="transmembrane region" description="Helical" evidence="1">
    <location>
        <begin position="192"/>
        <end position="217"/>
    </location>
</feature>
<proteinExistence type="predicted"/>
<feature type="domain" description="EGF-like" evidence="2">
    <location>
        <begin position="468"/>
        <end position="511"/>
    </location>
</feature>
<dbReference type="EMBL" id="CAACVG010007548">
    <property type="protein sequence ID" value="VEN46019.1"/>
    <property type="molecule type" value="Genomic_DNA"/>
</dbReference>
<dbReference type="Proteomes" id="UP000410492">
    <property type="component" value="Unassembled WGS sequence"/>
</dbReference>
<accession>A0A653CE62</accession>
<dbReference type="InterPro" id="IPR000742">
    <property type="entry name" value="EGF"/>
</dbReference>
<evidence type="ECO:0000313" key="4">
    <source>
        <dbReference type="Proteomes" id="UP000410492"/>
    </source>
</evidence>
<dbReference type="OrthoDB" id="10060424at2759"/>
<dbReference type="PANTHER" id="PTHR24047:SF32">
    <property type="entry name" value="FI01909P-RELATED"/>
    <property type="match status" value="1"/>
</dbReference>
<dbReference type="PANTHER" id="PTHR24047">
    <property type="entry name" value="FI01909P-RELATED"/>
    <property type="match status" value="1"/>
</dbReference>
<feature type="transmembrane region" description="Helical" evidence="1">
    <location>
        <begin position="384"/>
        <end position="402"/>
    </location>
</feature>
<evidence type="ECO:0000259" key="2">
    <source>
        <dbReference type="SMART" id="SM00181"/>
    </source>
</evidence>
<evidence type="ECO:0000313" key="3">
    <source>
        <dbReference type="EMBL" id="VEN46019.1"/>
    </source>
</evidence>
<sequence length="660" mass="71761">MSSTISTEDKVVTATSEQVFLDTTVTKSTTTTQRSSSTEVYFNESVILKEPLTTPMLETKSTTSWVNNISRSASTTTSNTSVKIYSNDITENHPNTSPIAISTPIPPKHAEDHLDKPADVINLTKTVSNETKESSLDDILKEYTIPVEVKYEIPAHKKEAGSTHENYAEEKNYLTLEDRGYINKHVASDSEYFVNSFTAVAVVVLVVAVLVMIVLGWSSWRGKKALESRDPGRKDAAVYTTNPPIIENPTYLLTTIDCKKCNGETLLLKAHPTYPIHRMSQMGEVREYVYDHPPSTGSYRAASAVDPSDVSGSYTATEISEPVYDEIPLRNGVYNNVLGTNTEPNMCLYVNTVEKLSGTSGHRSSFLIIHLVVDAIESMTRDKMLVLCAGLLGVFAVFVHGAQLQGAPRGQLNHTRKGICILEVPTIDLLSPEDRHGANLRGNSSREGYSKIEVCCSGYARKPHSHYECHPVCDGCEHGNCTAPGVCECKRGYILLRDTTQPQHSVVNDCVPTCPLGCLNGICTNTGVCSCNAGTVPSKDGRYCLPHCTGGCGQGGHCTGPEHCTCDDGCSCKPGWTLDIAGSKCTPHCTDTCLNGDCVAPDTCACKNGGCPNGVCSAPNFCICNPGFIKEAKGSNVCIRRVRRSIHYELIPEQFDHFEE</sequence>
<name>A0A653CE62_CALMS</name>
<keyword evidence="4" id="KW-1185">Reference proteome</keyword>
<keyword evidence="1" id="KW-1133">Transmembrane helix</keyword>
<feature type="domain" description="EGF-like" evidence="2">
    <location>
        <begin position="513"/>
        <end position="545"/>
    </location>
</feature>
<dbReference type="AlphaFoldDB" id="A0A653CE62"/>
<dbReference type="InterPro" id="IPR053255">
    <property type="entry name" value="EGF-like_domain"/>
</dbReference>
<protein>
    <recommendedName>
        <fullName evidence="2">EGF-like domain-containing protein</fullName>
    </recommendedName>
</protein>
<evidence type="ECO:0000256" key="1">
    <source>
        <dbReference type="SAM" id="Phobius"/>
    </source>
</evidence>
<feature type="domain" description="EGF-like" evidence="2">
    <location>
        <begin position="605"/>
        <end position="639"/>
    </location>
</feature>
<gene>
    <name evidence="3" type="ORF">CALMAC_LOCUS8260</name>
</gene>
<feature type="domain" description="EGF-like" evidence="2">
    <location>
        <begin position="547"/>
        <end position="590"/>
    </location>
</feature>